<dbReference type="GO" id="GO:0005886">
    <property type="term" value="C:plasma membrane"/>
    <property type="evidence" value="ECO:0007669"/>
    <property type="project" value="UniProtKB-SubCell"/>
</dbReference>
<comment type="function">
    <text evidence="11">Required for the insertion and/or proper folding and/or complex formation of integral membrane proteins into the membrane. Involved in integration of membrane proteins that insert both dependently and independently of the Sec translocase complex, as well as at least some lipoproteins. Aids folding of multispanning membrane proteins.</text>
</comment>
<organism evidence="19 20">
    <name type="scientific">Gordonia crocea</name>
    <dbReference type="NCBI Taxonomy" id="589162"/>
    <lineage>
        <taxon>Bacteria</taxon>
        <taxon>Bacillati</taxon>
        <taxon>Actinomycetota</taxon>
        <taxon>Actinomycetes</taxon>
        <taxon>Mycobacteriales</taxon>
        <taxon>Gordoniaceae</taxon>
        <taxon>Gordonia</taxon>
    </lineage>
</organism>
<evidence type="ECO:0000256" key="15">
    <source>
        <dbReference type="ARBA" id="ARBA00033342"/>
    </source>
</evidence>
<comment type="subcellular location">
    <subcellularLocation>
        <location evidence="1">Cell membrane</location>
        <topology evidence="1">Multi-pass membrane protein</topology>
    </subcellularLocation>
    <subcellularLocation>
        <location evidence="16">Membrane</location>
        <topology evidence="16">Multi-pass membrane protein</topology>
    </subcellularLocation>
</comment>
<evidence type="ECO:0000259" key="18">
    <source>
        <dbReference type="Pfam" id="PF02096"/>
    </source>
</evidence>
<proteinExistence type="inferred from homology"/>
<evidence type="ECO:0000256" key="14">
    <source>
        <dbReference type="ARBA" id="ARBA00033245"/>
    </source>
</evidence>
<evidence type="ECO:0000256" key="5">
    <source>
        <dbReference type="ARBA" id="ARBA00022475"/>
    </source>
</evidence>
<keyword evidence="20" id="KW-1185">Reference proteome</keyword>
<feature type="transmembrane region" description="Helical" evidence="17">
    <location>
        <begin position="230"/>
        <end position="255"/>
    </location>
</feature>
<keyword evidence="9 17" id="KW-0472">Membrane</keyword>
<evidence type="ECO:0000256" key="2">
    <source>
        <dbReference type="ARBA" id="ARBA00010527"/>
    </source>
</evidence>
<dbReference type="Pfam" id="PF02096">
    <property type="entry name" value="60KD_IMP"/>
    <property type="match status" value="1"/>
</dbReference>
<comment type="caution">
    <text evidence="19">The sequence shown here is derived from an EMBL/GenBank/DDBJ whole genome shotgun (WGS) entry which is preliminary data.</text>
</comment>
<accession>A0A7M4BQ12</accession>
<keyword evidence="7" id="KW-0653">Protein transport</keyword>
<dbReference type="InterPro" id="IPR001708">
    <property type="entry name" value="YidC/ALB3/OXA1/COX18"/>
</dbReference>
<dbReference type="InterPro" id="IPR028055">
    <property type="entry name" value="YidC/Oxa/ALB_C"/>
</dbReference>
<dbReference type="GO" id="GO:0032977">
    <property type="term" value="F:membrane insertase activity"/>
    <property type="evidence" value="ECO:0007669"/>
    <property type="project" value="InterPro"/>
</dbReference>
<comment type="subunit">
    <text evidence="12">Interacts with the Sec translocase complex via SecD. Specifically interacts with transmembrane segments of nascent integral membrane proteins during membrane integration.</text>
</comment>
<evidence type="ECO:0000256" key="16">
    <source>
        <dbReference type="RuleBase" id="RU003945"/>
    </source>
</evidence>
<dbReference type="PANTHER" id="PTHR12428">
    <property type="entry name" value="OXA1"/>
    <property type="match status" value="1"/>
</dbReference>
<protein>
    <recommendedName>
        <fullName evidence="3">Membrane protein insertase YidC</fullName>
    </recommendedName>
    <alternativeName>
        <fullName evidence="15">Foldase YidC</fullName>
    </alternativeName>
    <alternativeName>
        <fullName evidence="14">Membrane integrase YidC</fullName>
    </alternativeName>
    <alternativeName>
        <fullName evidence="13">Membrane protein YidC</fullName>
    </alternativeName>
</protein>
<evidence type="ECO:0000256" key="11">
    <source>
        <dbReference type="ARBA" id="ARBA00025034"/>
    </source>
</evidence>
<gene>
    <name evidence="19" type="ORF">nbrc107697_00120</name>
</gene>
<name>A0A7M4BQ12_9ACTN</name>
<keyword evidence="5" id="KW-1003">Cell membrane</keyword>
<dbReference type="NCBIfam" id="TIGR03592">
    <property type="entry name" value="yidC_oxa1_cterm"/>
    <property type="match status" value="1"/>
</dbReference>
<reference evidence="20" key="1">
    <citation type="submission" date="2019-06" db="EMBL/GenBank/DDBJ databases">
        <title>Gordonia isolated from sludge of a wastewater treatment plant.</title>
        <authorList>
            <person name="Tamura T."/>
            <person name="Aoyama K."/>
            <person name="Kang Y."/>
            <person name="Saito S."/>
            <person name="Akiyama N."/>
            <person name="Yazawa K."/>
            <person name="Gonoi T."/>
            <person name="Mikami Y."/>
        </authorList>
    </citation>
    <scope>NUCLEOTIDE SEQUENCE [LARGE SCALE GENOMIC DNA]</scope>
    <source>
        <strain evidence="20">NBRC 107697</strain>
    </source>
</reference>
<feature type="transmembrane region" description="Helical" evidence="17">
    <location>
        <begin position="42"/>
        <end position="65"/>
    </location>
</feature>
<dbReference type="Proteomes" id="UP000444980">
    <property type="component" value="Unassembled WGS sequence"/>
</dbReference>
<feature type="transmembrane region" description="Helical" evidence="17">
    <location>
        <begin position="12"/>
        <end position="30"/>
    </location>
</feature>
<evidence type="ECO:0000256" key="4">
    <source>
        <dbReference type="ARBA" id="ARBA00022448"/>
    </source>
</evidence>
<evidence type="ECO:0000313" key="20">
    <source>
        <dbReference type="Proteomes" id="UP000444980"/>
    </source>
</evidence>
<dbReference type="AlphaFoldDB" id="A0A7M4BQ12"/>
<evidence type="ECO:0000256" key="6">
    <source>
        <dbReference type="ARBA" id="ARBA00022692"/>
    </source>
</evidence>
<dbReference type="InterPro" id="IPR047196">
    <property type="entry name" value="YidC_ALB_C"/>
</dbReference>
<dbReference type="RefSeq" id="WP_161925510.1">
    <property type="nucleotide sequence ID" value="NZ_BJOU01000001.1"/>
</dbReference>
<keyword evidence="4" id="KW-0813">Transport</keyword>
<comment type="similarity">
    <text evidence="2">Belongs to the OXA1/ALB3/YidC family. Type 1 subfamily.</text>
</comment>
<dbReference type="GO" id="GO:0051205">
    <property type="term" value="P:protein insertion into membrane"/>
    <property type="evidence" value="ECO:0007669"/>
    <property type="project" value="TreeGrafter"/>
</dbReference>
<evidence type="ECO:0000256" key="10">
    <source>
        <dbReference type="ARBA" id="ARBA00023186"/>
    </source>
</evidence>
<feature type="domain" description="Membrane insertase YidC/Oxa/ALB C-terminal" evidence="18">
    <location>
        <begin position="45"/>
        <end position="268"/>
    </location>
</feature>
<evidence type="ECO:0000256" key="1">
    <source>
        <dbReference type="ARBA" id="ARBA00004651"/>
    </source>
</evidence>
<dbReference type="GO" id="GO:0015031">
    <property type="term" value="P:protein transport"/>
    <property type="evidence" value="ECO:0007669"/>
    <property type="project" value="UniProtKB-KW"/>
</dbReference>
<dbReference type="OrthoDB" id="9780552at2"/>
<evidence type="ECO:0000256" key="13">
    <source>
        <dbReference type="ARBA" id="ARBA00031538"/>
    </source>
</evidence>
<evidence type="ECO:0000256" key="17">
    <source>
        <dbReference type="SAM" id="Phobius"/>
    </source>
</evidence>
<dbReference type="CDD" id="cd20070">
    <property type="entry name" value="5TM_YidC_Alb3"/>
    <property type="match status" value="1"/>
</dbReference>
<keyword evidence="8 17" id="KW-1133">Transmembrane helix</keyword>
<evidence type="ECO:0000256" key="7">
    <source>
        <dbReference type="ARBA" id="ARBA00022927"/>
    </source>
</evidence>
<dbReference type="EMBL" id="BJOU01000001">
    <property type="protein sequence ID" value="GED95973.1"/>
    <property type="molecule type" value="Genomic_DNA"/>
</dbReference>
<keyword evidence="10" id="KW-0143">Chaperone</keyword>
<sequence>MSQMTTAMGYEIASLDFLYYPVSALLWFWHKVFGLVFGPDSGWSWMLAVFGLVATVRLLFIPMQIRMKRTIMRMKELQPQMQDIRRRYRGDQARMSEEMQKLQRQAEFNPLMGCVPIFLQIPVFIALFHVIKSFGDSVGDAANYVFSATDVDSFMAARVAGVPLAVAMRSPDSMLEVFGAHGEIPSRARIIVVIGLLAIIGAIASHVNARYVASRRVATFTEQERLMNVLALYVFPLGVLVSAPFFPLAVVGYWVSNNLLVIAQGRYLYESVRSSAGPWDVLDPEPRVAASITGRSRAVRHREMGDADSRKSFHRSAYYHYMAAGNGFARSAEPVATVLSYTAAAESARVHDQERHFASAMAKASPHIVNLAKTGGTDANVKRTVVYAALIKVLGERQFGTKGNAAREATRIQKSVKGVVGATKPISTAAVSANPSEYLWLGHIISVSLPDPGLEGSQRKSQAKMVADIGTALIAAGYNKEGVSLLSFVAQIAKESSITKSLVVIVKAEAVDYLKDQVSDAVKEQLEPLVVDALNGIGHSIETGVDAIGSLY</sequence>
<evidence type="ECO:0000256" key="8">
    <source>
        <dbReference type="ARBA" id="ARBA00022989"/>
    </source>
</evidence>
<feature type="transmembrane region" description="Helical" evidence="17">
    <location>
        <begin position="108"/>
        <end position="131"/>
    </location>
</feature>
<keyword evidence="6 16" id="KW-0812">Transmembrane</keyword>
<feature type="transmembrane region" description="Helical" evidence="17">
    <location>
        <begin position="190"/>
        <end position="209"/>
    </location>
</feature>
<evidence type="ECO:0000256" key="9">
    <source>
        <dbReference type="ARBA" id="ARBA00023136"/>
    </source>
</evidence>
<evidence type="ECO:0000256" key="3">
    <source>
        <dbReference type="ARBA" id="ARBA00015325"/>
    </source>
</evidence>
<dbReference type="PANTHER" id="PTHR12428:SF65">
    <property type="entry name" value="CYTOCHROME C OXIDASE ASSEMBLY PROTEIN COX18, MITOCHONDRIAL"/>
    <property type="match status" value="1"/>
</dbReference>
<evidence type="ECO:0000313" key="19">
    <source>
        <dbReference type="EMBL" id="GED95973.1"/>
    </source>
</evidence>
<evidence type="ECO:0000256" key="12">
    <source>
        <dbReference type="ARBA" id="ARBA00026028"/>
    </source>
</evidence>